<evidence type="ECO:0000313" key="5">
    <source>
        <dbReference type="EMBL" id="OSP11030.1"/>
    </source>
</evidence>
<reference evidence="5 6" key="1">
    <citation type="submission" date="2017-04" db="EMBL/GenBank/DDBJ databases">
        <title>MLSA of the genus Halorubrum.</title>
        <authorList>
            <person name="De La Haba R."/>
            <person name="Sanchez-Porro C."/>
            <person name="Infante-Dominguez C."/>
            <person name="Ventosa A."/>
        </authorList>
    </citation>
    <scope>NUCLEOTIDE SEQUENCE [LARGE SCALE GENOMIC DNA]</scope>
    <source>
        <strain evidence="5 6">DSM 17463</strain>
    </source>
</reference>
<dbReference type="InterPro" id="IPR011006">
    <property type="entry name" value="CheY-like_superfamily"/>
</dbReference>
<feature type="modified residue" description="4-aspartylphosphate" evidence="2">
    <location>
        <position position="61"/>
    </location>
</feature>
<sequence length="436" mass="47219">MSMADRPPIRVLCVDDEPGFATLTADVLDQQHDDIRAVGVTSAEAALDRLDESTFDCVVSDYDMPDVDGLELLDAVRERYPSKPFILFTGRGSEAIASEAISSGVSDYLQKSGGQEQYELLANRIRTCVTRLRERRDRERVEDWYSQLFEQRLIGAGLSQDRSFELANRRLAEMLGMRRDELVGEPVSSIVAPHDRDRVVRAIRRRESGDDDRVRYTIDLLAADGSTFQATVVGSRVTYRGEPAILGLIQPTGADEAAASQAVRGRIEAASRILSRPPSELDAPLLSTANTHLAEVLGALDTGDSSPTTPDPTRPVQLSDAVGEAVSQAGLSATATVTVDPDGSIDRDRGTVVLAVRNILQAALDEAVDAVAVDARTTADGFRVLVRDPRSESAEECCVAELPFDVGLAGDAMYGIDLFMRRIPGGVRCDAVVAER</sequence>
<evidence type="ECO:0000256" key="2">
    <source>
        <dbReference type="PROSITE-ProRule" id="PRU00169"/>
    </source>
</evidence>
<dbReference type="Gene3D" id="3.30.450.20">
    <property type="entry name" value="PAS domain"/>
    <property type="match status" value="1"/>
</dbReference>
<dbReference type="PROSITE" id="PS50112">
    <property type="entry name" value="PAS"/>
    <property type="match status" value="1"/>
</dbReference>
<dbReference type="PROSITE" id="PS50110">
    <property type="entry name" value="RESPONSE_REGULATORY"/>
    <property type="match status" value="1"/>
</dbReference>
<dbReference type="STRING" id="1121945.GCA_000421805_00388"/>
<accession>A0A1X4HC88</accession>
<dbReference type="InterPro" id="IPR000014">
    <property type="entry name" value="PAS"/>
</dbReference>
<dbReference type="Gene3D" id="3.40.50.2300">
    <property type="match status" value="1"/>
</dbReference>
<name>A0A1X4HC88_HALEZ</name>
<dbReference type="InterPro" id="IPR001789">
    <property type="entry name" value="Sig_transdc_resp-reg_receiver"/>
</dbReference>
<dbReference type="PANTHER" id="PTHR44591">
    <property type="entry name" value="STRESS RESPONSE REGULATOR PROTEIN 1"/>
    <property type="match status" value="1"/>
</dbReference>
<dbReference type="InterPro" id="IPR050595">
    <property type="entry name" value="Bact_response_regulator"/>
</dbReference>
<dbReference type="GO" id="GO:0000160">
    <property type="term" value="P:phosphorelay signal transduction system"/>
    <property type="evidence" value="ECO:0007669"/>
    <property type="project" value="InterPro"/>
</dbReference>
<protein>
    <recommendedName>
        <fullName evidence="7">Response regulator</fullName>
    </recommendedName>
</protein>
<dbReference type="CDD" id="cd00130">
    <property type="entry name" value="PAS"/>
    <property type="match status" value="1"/>
</dbReference>
<dbReference type="SMART" id="SM00448">
    <property type="entry name" value="REC"/>
    <property type="match status" value="1"/>
</dbReference>
<evidence type="ECO:0000259" key="3">
    <source>
        <dbReference type="PROSITE" id="PS50110"/>
    </source>
</evidence>
<evidence type="ECO:0000259" key="4">
    <source>
        <dbReference type="PROSITE" id="PS50112"/>
    </source>
</evidence>
<dbReference type="PANTHER" id="PTHR44591:SF3">
    <property type="entry name" value="RESPONSE REGULATORY DOMAIN-CONTAINING PROTEIN"/>
    <property type="match status" value="1"/>
</dbReference>
<dbReference type="CDD" id="cd00156">
    <property type="entry name" value="REC"/>
    <property type="match status" value="1"/>
</dbReference>
<dbReference type="NCBIfam" id="TIGR00229">
    <property type="entry name" value="sensory_box"/>
    <property type="match status" value="1"/>
</dbReference>
<dbReference type="EMBL" id="NEDJ01000002">
    <property type="protein sequence ID" value="OSP11030.1"/>
    <property type="molecule type" value="Genomic_DNA"/>
</dbReference>
<feature type="domain" description="Response regulatory" evidence="3">
    <location>
        <begin position="10"/>
        <end position="126"/>
    </location>
</feature>
<dbReference type="SUPFAM" id="SSF52172">
    <property type="entry name" value="CheY-like"/>
    <property type="match status" value="1"/>
</dbReference>
<dbReference type="RefSeq" id="WP_080508533.1">
    <property type="nucleotide sequence ID" value="NZ_ATXS01000001.1"/>
</dbReference>
<proteinExistence type="predicted"/>
<dbReference type="InterPro" id="IPR035965">
    <property type="entry name" value="PAS-like_dom_sf"/>
</dbReference>
<dbReference type="eggNOG" id="arCOG02387">
    <property type="taxonomic scope" value="Archaea"/>
</dbReference>
<dbReference type="InterPro" id="IPR013767">
    <property type="entry name" value="PAS_fold"/>
</dbReference>
<gene>
    <name evidence="5" type="ORF">B9H04_01425</name>
</gene>
<evidence type="ECO:0008006" key="7">
    <source>
        <dbReference type="Google" id="ProtNLM"/>
    </source>
</evidence>
<organism evidence="5 6">
    <name type="scientific">Halorubrum ezzemoulense DSM 17463</name>
    <dbReference type="NCBI Taxonomy" id="1121945"/>
    <lineage>
        <taxon>Archaea</taxon>
        <taxon>Methanobacteriati</taxon>
        <taxon>Methanobacteriota</taxon>
        <taxon>Stenosarchaea group</taxon>
        <taxon>Halobacteria</taxon>
        <taxon>Halobacteriales</taxon>
        <taxon>Haloferacaceae</taxon>
        <taxon>Halorubrum</taxon>
    </lineage>
</organism>
<dbReference type="Pfam" id="PF00072">
    <property type="entry name" value="Response_reg"/>
    <property type="match status" value="1"/>
</dbReference>
<comment type="caution">
    <text evidence="5">The sequence shown here is derived from an EMBL/GenBank/DDBJ whole genome shotgun (WGS) entry which is preliminary data.</text>
</comment>
<dbReference type="SUPFAM" id="SSF55785">
    <property type="entry name" value="PYP-like sensor domain (PAS domain)"/>
    <property type="match status" value="1"/>
</dbReference>
<dbReference type="Pfam" id="PF00989">
    <property type="entry name" value="PAS"/>
    <property type="match status" value="1"/>
</dbReference>
<feature type="domain" description="PAS" evidence="4">
    <location>
        <begin position="168"/>
        <end position="210"/>
    </location>
</feature>
<evidence type="ECO:0000256" key="1">
    <source>
        <dbReference type="ARBA" id="ARBA00022553"/>
    </source>
</evidence>
<dbReference type="Proteomes" id="UP000193587">
    <property type="component" value="Unassembled WGS sequence"/>
</dbReference>
<dbReference type="AlphaFoldDB" id="A0A1X4HC88"/>
<evidence type="ECO:0000313" key="6">
    <source>
        <dbReference type="Proteomes" id="UP000193587"/>
    </source>
</evidence>
<keyword evidence="1 2" id="KW-0597">Phosphoprotein</keyword>